<evidence type="ECO:0000256" key="5">
    <source>
        <dbReference type="ARBA" id="ARBA00022840"/>
    </source>
</evidence>
<dbReference type="SUPFAM" id="SSF52540">
    <property type="entry name" value="P-loop containing nucleoside triphosphate hydrolases"/>
    <property type="match status" value="1"/>
</dbReference>
<feature type="binding site" evidence="10">
    <location>
        <begin position="22"/>
        <end position="29"/>
    </location>
    <ligand>
        <name>ATP</name>
        <dbReference type="ChEBI" id="CHEBI:30616"/>
    </ligand>
</feature>
<keyword evidence="3 10" id="KW-0378">Hydrolase</keyword>
<dbReference type="InterPro" id="IPR014017">
    <property type="entry name" value="DNA_helicase_UvrD-like_C"/>
</dbReference>
<evidence type="ECO:0000256" key="7">
    <source>
        <dbReference type="ARBA" id="ARBA00034617"/>
    </source>
</evidence>
<dbReference type="InterPro" id="IPR000212">
    <property type="entry name" value="DNA_helicase_UvrD/REP"/>
</dbReference>
<evidence type="ECO:0000256" key="8">
    <source>
        <dbReference type="ARBA" id="ARBA00034808"/>
    </source>
</evidence>
<evidence type="ECO:0000256" key="4">
    <source>
        <dbReference type="ARBA" id="ARBA00022806"/>
    </source>
</evidence>
<dbReference type="InterPro" id="IPR013986">
    <property type="entry name" value="DExx_box_DNA_helicase_dom_sf"/>
</dbReference>
<evidence type="ECO:0000313" key="13">
    <source>
        <dbReference type="Proteomes" id="UP000278804"/>
    </source>
</evidence>
<dbReference type="Pfam" id="PF00580">
    <property type="entry name" value="UvrD-helicase"/>
    <property type="match status" value="1"/>
</dbReference>
<evidence type="ECO:0000313" key="12">
    <source>
        <dbReference type="EMBL" id="AZK44436.1"/>
    </source>
</evidence>
<keyword evidence="4 10" id="KW-0347">Helicase</keyword>
<evidence type="ECO:0000256" key="1">
    <source>
        <dbReference type="ARBA" id="ARBA00009922"/>
    </source>
</evidence>
<dbReference type="EC" id="5.6.2.4" evidence="8"/>
<reference evidence="12 13" key="1">
    <citation type="journal article" date="2020" name="Int. J. Syst. Evol. Microbiol.">
        <title>Description of Erysipelothrix piscisicarius sp. nov., an emergent fish pathogen, and assessment of virulence using a tiger barb (Puntigrus tetrazona) infection model.</title>
        <authorList>
            <person name="Pomaranski E.K."/>
            <person name="Griffin M.J."/>
            <person name="Camus A.C."/>
            <person name="Armwood A.R."/>
            <person name="Shelley J."/>
            <person name="Waldbieser G.C."/>
            <person name="LaFrentz B.R."/>
            <person name="Garcia J.C."/>
            <person name="Yanong R."/>
            <person name="Soto E."/>
        </authorList>
    </citation>
    <scope>NUCLEOTIDE SEQUENCE [LARGE SCALE GENOMIC DNA]</scope>
    <source>
        <strain evidence="12 13">15TAL0474</strain>
    </source>
</reference>
<evidence type="ECO:0000256" key="10">
    <source>
        <dbReference type="PROSITE-ProRule" id="PRU00560"/>
    </source>
</evidence>
<evidence type="ECO:0000256" key="3">
    <source>
        <dbReference type="ARBA" id="ARBA00022801"/>
    </source>
</evidence>
<evidence type="ECO:0000259" key="11">
    <source>
        <dbReference type="PROSITE" id="PS51198"/>
    </source>
</evidence>
<dbReference type="Proteomes" id="UP000278804">
    <property type="component" value="Chromosome"/>
</dbReference>
<evidence type="ECO:0000256" key="2">
    <source>
        <dbReference type="ARBA" id="ARBA00022741"/>
    </source>
</evidence>
<comment type="catalytic activity">
    <reaction evidence="9">
        <text>ATP + H2O = ADP + phosphate + H(+)</text>
        <dbReference type="Rhea" id="RHEA:13065"/>
        <dbReference type="ChEBI" id="CHEBI:15377"/>
        <dbReference type="ChEBI" id="CHEBI:15378"/>
        <dbReference type="ChEBI" id="CHEBI:30616"/>
        <dbReference type="ChEBI" id="CHEBI:43474"/>
        <dbReference type="ChEBI" id="CHEBI:456216"/>
        <dbReference type="EC" id="5.6.2.4"/>
    </reaction>
</comment>
<dbReference type="Gene3D" id="1.10.10.160">
    <property type="match status" value="1"/>
</dbReference>
<dbReference type="GO" id="GO:0043138">
    <property type="term" value="F:3'-5' DNA helicase activity"/>
    <property type="evidence" value="ECO:0007669"/>
    <property type="project" value="UniProtKB-EC"/>
</dbReference>
<comment type="catalytic activity">
    <reaction evidence="7">
        <text>Couples ATP hydrolysis with the unwinding of duplex DNA by translocating in the 3'-5' direction.</text>
        <dbReference type="EC" id="5.6.2.4"/>
    </reaction>
</comment>
<keyword evidence="6" id="KW-0413">Isomerase</keyword>
<accession>A0A3S8RNB0</accession>
<dbReference type="KEGG" id="eri:EEI45_06540"/>
<name>A0A3S8RNB0_9FIRM</name>
<dbReference type="InterPro" id="IPR027417">
    <property type="entry name" value="P-loop_NTPase"/>
</dbReference>
<evidence type="ECO:0000256" key="9">
    <source>
        <dbReference type="ARBA" id="ARBA00048988"/>
    </source>
</evidence>
<dbReference type="Gene3D" id="3.40.50.300">
    <property type="entry name" value="P-loop containing nucleotide triphosphate hydrolases"/>
    <property type="match status" value="2"/>
</dbReference>
<comment type="similarity">
    <text evidence="1">Belongs to the helicase family. UvrD subfamily.</text>
</comment>
<dbReference type="GO" id="GO:0003677">
    <property type="term" value="F:DNA binding"/>
    <property type="evidence" value="ECO:0007669"/>
    <property type="project" value="InterPro"/>
</dbReference>
<keyword evidence="5 10" id="KW-0067">ATP-binding</keyword>
<dbReference type="GO" id="GO:0000725">
    <property type="term" value="P:recombinational repair"/>
    <property type="evidence" value="ECO:0007669"/>
    <property type="project" value="TreeGrafter"/>
</dbReference>
<dbReference type="GO" id="GO:0016887">
    <property type="term" value="F:ATP hydrolysis activity"/>
    <property type="evidence" value="ECO:0007669"/>
    <property type="project" value="RHEA"/>
</dbReference>
<dbReference type="AlphaFoldDB" id="A0A3S8RNB0"/>
<dbReference type="PANTHER" id="PTHR11070">
    <property type="entry name" value="UVRD / RECB / PCRA DNA HELICASE FAMILY MEMBER"/>
    <property type="match status" value="1"/>
</dbReference>
<keyword evidence="13" id="KW-1185">Reference proteome</keyword>
<sequence length="356" mass="41103">MNLPSKLQKNIIDYRGFLVVNAPPGSGKTFTLTKKIEKVQNESNKKIIALTFSNKAAVELQERITDKTNVIATTIHSFCQDIVLNRGYQLGLPGNLRIISEERDKLFIIKEVINASPYLLEKLNDFSLDELTKISKFISTQKNKFIPPEYFKESDSKHSKIYYEVYDGYVNSMLNQNLFDFDDLLYYAYQILNLEETQSLYRRLYGHLYIDEAQDLNLAQYEIIKSVAKLVDDVMLIGDPDQSLYGFMGSSKEIMLTQFRKDFNASVISLNENYRSAKKIVDMINKLSNGSADKSLAQFPIEGEVTFNQYENEEEEADEILKKICQLQNDGIPLEEIAILGLLEKFLSKRKKQRYY</sequence>
<keyword evidence="2 10" id="KW-0547">Nucleotide-binding</keyword>
<protein>
    <recommendedName>
        <fullName evidence="8">DNA 3'-5' helicase</fullName>
        <ecNumber evidence="8">5.6.2.4</ecNumber>
    </recommendedName>
</protein>
<dbReference type="GO" id="GO:0005524">
    <property type="term" value="F:ATP binding"/>
    <property type="evidence" value="ECO:0007669"/>
    <property type="project" value="UniProtKB-UniRule"/>
</dbReference>
<proteinExistence type="inferred from homology"/>
<gene>
    <name evidence="12" type="ORF">EEI45_06540</name>
</gene>
<dbReference type="InterPro" id="IPR014016">
    <property type="entry name" value="UvrD-like_ATP-bd"/>
</dbReference>
<dbReference type="GO" id="GO:0005829">
    <property type="term" value="C:cytosol"/>
    <property type="evidence" value="ECO:0007669"/>
    <property type="project" value="TreeGrafter"/>
</dbReference>
<dbReference type="CDD" id="cd17932">
    <property type="entry name" value="DEXQc_UvrD"/>
    <property type="match status" value="1"/>
</dbReference>
<organism evidence="12 13">
    <name type="scientific">Erysipelothrix piscisicarius</name>
    <dbReference type="NCBI Taxonomy" id="2485784"/>
    <lineage>
        <taxon>Bacteria</taxon>
        <taxon>Bacillati</taxon>
        <taxon>Bacillota</taxon>
        <taxon>Erysipelotrichia</taxon>
        <taxon>Erysipelotrichales</taxon>
        <taxon>Erysipelotrichaceae</taxon>
        <taxon>Erysipelothrix</taxon>
    </lineage>
</organism>
<dbReference type="Pfam" id="PF13361">
    <property type="entry name" value="UvrD_C"/>
    <property type="match status" value="1"/>
</dbReference>
<dbReference type="RefSeq" id="WP_125164607.1">
    <property type="nucleotide sequence ID" value="NZ_CP034234.1"/>
</dbReference>
<dbReference type="PROSITE" id="PS51198">
    <property type="entry name" value="UVRD_HELICASE_ATP_BIND"/>
    <property type="match status" value="1"/>
</dbReference>
<dbReference type="PANTHER" id="PTHR11070:SF67">
    <property type="entry name" value="DNA 3'-5' HELICASE"/>
    <property type="match status" value="1"/>
</dbReference>
<feature type="domain" description="UvrD-like helicase ATP-binding" evidence="11">
    <location>
        <begin position="1"/>
        <end position="277"/>
    </location>
</feature>
<evidence type="ECO:0000256" key="6">
    <source>
        <dbReference type="ARBA" id="ARBA00023235"/>
    </source>
</evidence>
<dbReference type="EMBL" id="CP034234">
    <property type="protein sequence ID" value="AZK44436.1"/>
    <property type="molecule type" value="Genomic_DNA"/>
</dbReference>